<dbReference type="AlphaFoldDB" id="A0A7W8YUH4"/>
<dbReference type="EMBL" id="JACHCF010000006">
    <property type="protein sequence ID" value="MBB5621823.1"/>
    <property type="molecule type" value="Genomic_DNA"/>
</dbReference>
<proteinExistence type="predicted"/>
<feature type="transmembrane region" description="Helical" evidence="1">
    <location>
        <begin position="7"/>
        <end position="25"/>
    </location>
</feature>
<name>A0A7W8YUH4_9SPHI</name>
<protein>
    <submittedName>
        <fullName evidence="2">Uncharacterized protein</fullName>
    </submittedName>
</protein>
<dbReference type="Proteomes" id="UP000537718">
    <property type="component" value="Unassembled WGS sequence"/>
</dbReference>
<evidence type="ECO:0000313" key="2">
    <source>
        <dbReference type="EMBL" id="MBB5621823.1"/>
    </source>
</evidence>
<keyword evidence="1" id="KW-0812">Transmembrane</keyword>
<keyword evidence="1" id="KW-1133">Transmembrane helix</keyword>
<evidence type="ECO:0000313" key="3">
    <source>
        <dbReference type="Proteomes" id="UP000537718"/>
    </source>
</evidence>
<organism evidence="2 3">
    <name type="scientific">Pedobacter cryoconitis</name>
    <dbReference type="NCBI Taxonomy" id="188932"/>
    <lineage>
        <taxon>Bacteria</taxon>
        <taxon>Pseudomonadati</taxon>
        <taxon>Bacteroidota</taxon>
        <taxon>Sphingobacteriia</taxon>
        <taxon>Sphingobacteriales</taxon>
        <taxon>Sphingobacteriaceae</taxon>
        <taxon>Pedobacter</taxon>
    </lineage>
</organism>
<comment type="caution">
    <text evidence="2">The sequence shown here is derived from an EMBL/GenBank/DDBJ whole genome shotgun (WGS) entry which is preliminary data.</text>
</comment>
<accession>A0A7W8YUH4</accession>
<keyword evidence="1" id="KW-0472">Membrane</keyword>
<evidence type="ECO:0000256" key="1">
    <source>
        <dbReference type="SAM" id="Phobius"/>
    </source>
</evidence>
<gene>
    <name evidence="2" type="ORF">HDE69_002886</name>
</gene>
<sequence length="34" mass="3971">MKKQLEITLRIVIILLVILLIYLELVSDAKCWVS</sequence>
<reference evidence="2 3" key="1">
    <citation type="submission" date="2020-08" db="EMBL/GenBank/DDBJ databases">
        <title>Genomic Encyclopedia of Type Strains, Phase IV (KMG-V): Genome sequencing to study the core and pangenomes of soil and plant-associated prokaryotes.</title>
        <authorList>
            <person name="Whitman W."/>
        </authorList>
    </citation>
    <scope>NUCLEOTIDE SEQUENCE [LARGE SCALE GENOMIC DNA]</scope>
    <source>
        <strain evidence="2 3">MP7CTX6</strain>
    </source>
</reference>